<evidence type="ECO:0000313" key="19">
    <source>
        <dbReference type="EMBL" id="CAD9716040.1"/>
    </source>
</evidence>
<evidence type="ECO:0000256" key="5">
    <source>
        <dbReference type="ARBA" id="ARBA00022553"/>
    </source>
</evidence>
<comment type="similarity">
    <text evidence="3 11">Belongs to the phosphohexose mutase family.</text>
</comment>
<evidence type="ECO:0000256" key="7">
    <source>
        <dbReference type="ARBA" id="ARBA00022842"/>
    </source>
</evidence>
<dbReference type="Gene3D" id="3.40.120.10">
    <property type="entry name" value="Alpha-D-Glucose-1,6-Bisphosphate, subunit A, domain 3"/>
    <property type="match status" value="3"/>
</dbReference>
<dbReference type="AlphaFoldDB" id="A0A7S2T1M2"/>
<dbReference type="FunFam" id="3.30.310.50:FF:000003">
    <property type="entry name" value="Phosphoacetylglucosamine mutase"/>
    <property type="match status" value="1"/>
</dbReference>
<dbReference type="InterPro" id="IPR049023">
    <property type="entry name" value="AMG1_II"/>
</dbReference>
<accession>A0A7S2T1M2</accession>
<keyword evidence="7 11" id="KW-0460">Magnesium</keyword>
<feature type="binding site" evidence="14">
    <location>
        <position position="297"/>
    </location>
    <ligand>
        <name>Mg(2+)</name>
        <dbReference type="ChEBI" id="CHEBI:18420"/>
    </ligand>
</feature>
<dbReference type="EC" id="5.4.2.3" evidence="4 11"/>
<dbReference type="PIRSF" id="PIRSF016408">
    <property type="entry name" value="PAGM"/>
    <property type="match status" value="1"/>
</dbReference>
<protein>
    <recommendedName>
        <fullName evidence="4 11">Phosphoacetylglucosamine mutase</fullName>
        <shortName evidence="11">PAGM</shortName>
        <ecNumber evidence="4 11">5.4.2.3</ecNumber>
    </recommendedName>
    <alternativeName>
        <fullName evidence="10 11">Acetylglucosamine phosphomutase</fullName>
    </alternativeName>
    <alternativeName>
        <fullName evidence="9 11">N-acetylglucosamine-phosphate mutase</fullName>
    </alternativeName>
</protein>
<keyword evidence="6 11" id="KW-0479">Metal-binding</keyword>
<evidence type="ECO:0000256" key="9">
    <source>
        <dbReference type="ARBA" id="ARBA00031926"/>
    </source>
</evidence>
<dbReference type="InterPro" id="IPR005843">
    <property type="entry name" value="A-D-PHexomutase_C"/>
</dbReference>
<evidence type="ECO:0000256" key="13">
    <source>
        <dbReference type="PIRSR" id="PIRSR016408-2"/>
    </source>
</evidence>
<evidence type="ECO:0000259" key="15">
    <source>
        <dbReference type="Pfam" id="PF00408"/>
    </source>
</evidence>
<evidence type="ECO:0000256" key="8">
    <source>
        <dbReference type="ARBA" id="ARBA00023235"/>
    </source>
</evidence>
<dbReference type="GO" id="GO:0000287">
    <property type="term" value="F:magnesium ion binding"/>
    <property type="evidence" value="ECO:0007669"/>
    <property type="project" value="InterPro"/>
</dbReference>
<dbReference type="Pfam" id="PF21404">
    <property type="entry name" value="AMG1_III"/>
    <property type="match status" value="1"/>
</dbReference>
<evidence type="ECO:0000256" key="11">
    <source>
        <dbReference type="PIRNR" id="PIRNR016408"/>
    </source>
</evidence>
<evidence type="ECO:0000256" key="3">
    <source>
        <dbReference type="ARBA" id="ARBA00010231"/>
    </source>
</evidence>
<evidence type="ECO:0000256" key="4">
    <source>
        <dbReference type="ARBA" id="ARBA00012731"/>
    </source>
</evidence>
<evidence type="ECO:0000256" key="10">
    <source>
        <dbReference type="ARBA" id="ARBA00032065"/>
    </source>
</evidence>
<evidence type="ECO:0000256" key="14">
    <source>
        <dbReference type="PIRSR" id="PIRSR016408-3"/>
    </source>
</evidence>
<dbReference type="UniPathway" id="UPA00113">
    <property type="reaction ID" value="UER00530"/>
</dbReference>
<dbReference type="Gene3D" id="3.30.310.50">
    <property type="entry name" value="Alpha-D-phosphohexomutase, C-terminal domain"/>
    <property type="match status" value="1"/>
</dbReference>
<evidence type="ECO:0000256" key="12">
    <source>
        <dbReference type="PIRSR" id="PIRSR016408-1"/>
    </source>
</evidence>
<dbReference type="Pfam" id="PF21405">
    <property type="entry name" value="AMG1_II"/>
    <property type="match status" value="1"/>
</dbReference>
<organism evidence="19">
    <name type="scientific">Chloropicon primus</name>
    <dbReference type="NCBI Taxonomy" id="1764295"/>
    <lineage>
        <taxon>Eukaryota</taxon>
        <taxon>Viridiplantae</taxon>
        <taxon>Chlorophyta</taxon>
        <taxon>Chloropicophyceae</taxon>
        <taxon>Chloropicales</taxon>
        <taxon>Chloropicaceae</taxon>
        <taxon>Chloropicon</taxon>
    </lineage>
</organism>
<feature type="domain" description="Phosphoacetylglucosamine mutase AMG1" evidence="17">
    <location>
        <begin position="321"/>
        <end position="459"/>
    </location>
</feature>
<gene>
    <name evidence="19" type="ORF">CPRI1469_LOCUS4896</name>
</gene>
<feature type="active site" description="Phosphoserine intermediate" evidence="12">
    <location>
        <position position="80"/>
    </location>
</feature>
<dbReference type="FunFam" id="3.40.120.10:FF:000013">
    <property type="entry name" value="Phosphoacetylglucosamine mutase"/>
    <property type="match status" value="1"/>
</dbReference>
<comment type="catalytic activity">
    <reaction evidence="1 11">
        <text>N-acetyl-alpha-D-glucosamine 1-phosphate = N-acetyl-D-glucosamine 6-phosphate</text>
        <dbReference type="Rhea" id="RHEA:23804"/>
        <dbReference type="ChEBI" id="CHEBI:57513"/>
        <dbReference type="ChEBI" id="CHEBI:57776"/>
        <dbReference type="EC" id="5.4.2.3"/>
    </reaction>
</comment>
<dbReference type="InterPro" id="IPR005844">
    <property type="entry name" value="A-D-PHexomutase_a/b/a-I"/>
</dbReference>
<dbReference type="InterPro" id="IPR049022">
    <property type="entry name" value="AMG1_III"/>
</dbReference>
<dbReference type="SUPFAM" id="SSF55957">
    <property type="entry name" value="Phosphoglucomutase, C-terminal domain"/>
    <property type="match status" value="1"/>
</dbReference>
<comment type="function">
    <text evidence="11">Interconverts GlcNAc-6-P and GlcNAc-1-P.</text>
</comment>
<dbReference type="CDD" id="cd03086">
    <property type="entry name" value="PGM3"/>
    <property type="match status" value="1"/>
</dbReference>
<keyword evidence="8 11" id="KW-0413">Isomerase</keyword>
<proteinExistence type="inferred from homology"/>
<comment type="pathway">
    <text evidence="2 11">Nucleotide-sugar biosynthesis; UDP-N-acetyl-alpha-D-glucosamine biosynthesis; N-acetyl-alpha-D-glucosamine 1-phosphate from alpha-D-glucosamine 6-phosphate (route I): step 2/2.</text>
</comment>
<reference evidence="19" key="1">
    <citation type="submission" date="2021-01" db="EMBL/GenBank/DDBJ databases">
        <authorList>
            <person name="Corre E."/>
            <person name="Pelletier E."/>
            <person name="Niang G."/>
            <person name="Scheremetjew M."/>
            <person name="Finn R."/>
            <person name="Kale V."/>
            <person name="Holt S."/>
            <person name="Cochrane G."/>
            <person name="Meng A."/>
            <person name="Brown T."/>
            <person name="Cohen L."/>
        </authorList>
    </citation>
    <scope>NUCLEOTIDE SEQUENCE</scope>
    <source>
        <strain evidence="19">CCMP1205</strain>
    </source>
</reference>
<dbReference type="PROSITE" id="PS00710">
    <property type="entry name" value="PGM_PMM"/>
    <property type="match status" value="1"/>
</dbReference>
<dbReference type="InterPro" id="IPR016657">
    <property type="entry name" value="PAGM"/>
</dbReference>
<sequence>MRHQDHLQVREEDDKFFRELWKTIDGEEERRSRVKISYGTAGFRRKGETLRGVAFRCGLLAGLRSRALDGKATGLVVTASHNPVEDNGIKLVDGDGGMLHISWEKYAEEVVAAQSSQELQQVVEKIVLRPENTCVAASGGVVLLARDTRPTGEALIAAAIAGVKAAGCEALGSTDTLRTTPQLHWQVLMKNCGKPSEESDYFDKLREGCSRLLSGQGSKPVGHLIIDCANGVGALKAPSVVSAISNAGTVVTLKNTGGGVVNHLCGADYVQKEKVLPETFVDLPGDSLCLSLDGDADRVVFFLPGAGQSGQGAPGSVDLLDGDKILCLIAAHLKSCLSKLDGAMTGPKPSIGVIQTAYANGSSTRYLEENLGLSVVKTKTGVKHLHHSALAFDVSVYFEANGHGTVLFSESFLERLRKVPQGNGGAMHLLELSDIVNPSVGDALSMALLVYVILTHKKWTHREWCDLYRDVPSRMLKCVVPDRSQIKTTNAEQQMLQPQELQVKVDELVSKASLGRAFVRPSGTEDIVRIYAEAETQQGADQLAQSIMEAVRSHFHGGQ</sequence>
<dbReference type="PANTHER" id="PTHR45955">
    <property type="entry name" value="PHOSPHOACETYLGLUCOSAMINE MUTASE"/>
    <property type="match status" value="1"/>
</dbReference>
<feature type="domain" description="Alpha-D-phosphohexomutase alpha/beta/alpha" evidence="16">
    <location>
        <begin position="72"/>
        <end position="115"/>
    </location>
</feature>
<feature type="binding site" evidence="14">
    <location>
        <position position="293"/>
    </location>
    <ligand>
        <name>Mg(2+)</name>
        <dbReference type="ChEBI" id="CHEBI:18420"/>
    </ligand>
</feature>
<dbReference type="EMBL" id="HBHL01007546">
    <property type="protein sequence ID" value="CAD9716040.1"/>
    <property type="molecule type" value="Transcribed_RNA"/>
</dbReference>
<feature type="domain" description="Phosphoacetylglucosamine mutase AMG1" evidence="18">
    <location>
        <begin position="221"/>
        <end position="300"/>
    </location>
</feature>
<feature type="binding site" evidence="13">
    <location>
        <begin position="520"/>
        <end position="524"/>
    </location>
    <ligand>
        <name>substrate</name>
    </ligand>
</feature>
<dbReference type="SUPFAM" id="SSF53738">
    <property type="entry name" value="Phosphoglucomutase, first 3 domains"/>
    <property type="match status" value="3"/>
</dbReference>
<keyword evidence="5" id="KW-0597">Phosphoprotein</keyword>
<dbReference type="Pfam" id="PF00408">
    <property type="entry name" value="PGM_PMM_IV"/>
    <property type="match status" value="1"/>
</dbReference>
<dbReference type="PANTHER" id="PTHR45955:SF1">
    <property type="entry name" value="PHOSPHOACETYLGLUCOSAMINE MUTASE"/>
    <property type="match status" value="1"/>
</dbReference>
<evidence type="ECO:0000259" key="17">
    <source>
        <dbReference type="Pfam" id="PF21404"/>
    </source>
</evidence>
<feature type="binding site" evidence="13">
    <location>
        <begin position="399"/>
        <end position="401"/>
    </location>
    <ligand>
        <name>substrate</name>
    </ligand>
</feature>
<comment type="cofactor">
    <cofactor evidence="11 14">
        <name>Mg(2+)</name>
        <dbReference type="ChEBI" id="CHEBI:18420"/>
    </cofactor>
    <text evidence="11 14">Binds 1 Mg(2+) ion per subunit.</text>
</comment>
<feature type="binding site" evidence="14">
    <location>
        <position position="295"/>
    </location>
    <ligand>
        <name>Mg(2+)</name>
        <dbReference type="ChEBI" id="CHEBI:18420"/>
    </ligand>
</feature>
<feature type="binding site" evidence="13">
    <location>
        <position position="529"/>
    </location>
    <ligand>
        <name>substrate</name>
    </ligand>
</feature>
<dbReference type="InterPro" id="IPR036900">
    <property type="entry name" value="A-D-PHexomutase_C_sf"/>
</dbReference>
<evidence type="ECO:0000256" key="1">
    <source>
        <dbReference type="ARBA" id="ARBA00000558"/>
    </source>
</evidence>
<dbReference type="InterPro" id="IPR016066">
    <property type="entry name" value="A-D-PHexomutase_CS"/>
</dbReference>
<dbReference type="GO" id="GO:0006048">
    <property type="term" value="P:UDP-N-acetylglucosamine biosynthetic process"/>
    <property type="evidence" value="ECO:0007669"/>
    <property type="project" value="UniProtKB-UniRule"/>
</dbReference>
<feature type="binding site" description="via phosphate group" evidence="14">
    <location>
        <position position="80"/>
    </location>
    <ligand>
        <name>Mg(2+)</name>
        <dbReference type="ChEBI" id="CHEBI:18420"/>
    </ligand>
</feature>
<dbReference type="InterPro" id="IPR016055">
    <property type="entry name" value="A-D-PHexomutase_a/b/a-I/II/III"/>
</dbReference>
<evidence type="ECO:0000259" key="18">
    <source>
        <dbReference type="Pfam" id="PF21405"/>
    </source>
</evidence>
<dbReference type="Pfam" id="PF02878">
    <property type="entry name" value="PGM_PMM_I"/>
    <property type="match status" value="2"/>
</dbReference>
<feature type="domain" description="Alpha-D-phosphohexomutase alpha/beta/alpha" evidence="16">
    <location>
        <begin position="137"/>
        <end position="192"/>
    </location>
</feature>
<dbReference type="GO" id="GO:0004610">
    <property type="term" value="F:phosphoacetylglucosamine mutase activity"/>
    <property type="evidence" value="ECO:0007669"/>
    <property type="project" value="UniProtKB-UniRule"/>
</dbReference>
<feature type="domain" description="Alpha-D-phosphohexomutase C-terminal" evidence="15">
    <location>
        <begin position="490"/>
        <end position="549"/>
    </location>
</feature>
<evidence type="ECO:0000256" key="2">
    <source>
        <dbReference type="ARBA" id="ARBA00004865"/>
    </source>
</evidence>
<dbReference type="GO" id="GO:0005975">
    <property type="term" value="P:carbohydrate metabolic process"/>
    <property type="evidence" value="ECO:0007669"/>
    <property type="project" value="InterPro"/>
</dbReference>
<evidence type="ECO:0000256" key="6">
    <source>
        <dbReference type="ARBA" id="ARBA00022723"/>
    </source>
</evidence>
<name>A0A7S2T1M2_9CHLO</name>
<evidence type="ECO:0000259" key="16">
    <source>
        <dbReference type="Pfam" id="PF02878"/>
    </source>
</evidence>